<gene>
    <name evidence="2" type="primary">Riok1</name>
    <name evidence="2" type="ORF">SNEC2469_LOCUS3144</name>
</gene>
<evidence type="ECO:0000313" key="3">
    <source>
        <dbReference type="Proteomes" id="UP000601435"/>
    </source>
</evidence>
<reference evidence="2" key="1">
    <citation type="submission" date="2021-02" db="EMBL/GenBank/DDBJ databases">
        <authorList>
            <person name="Dougan E. K."/>
            <person name="Rhodes N."/>
            <person name="Thang M."/>
            <person name="Chan C."/>
        </authorList>
    </citation>
    <scope>NUCLEOTIDE SEQUENCE</scope>
</reference>
<protein>
    <submittedName>
        <fullName evidence="2">Riok1 protein</fullName>
    </submittedName>
</protein>
<feature type="compositionally biased region" description="Acidic residues" evidence="1">
    <location>
        <begin position="80"/>
        <end position="90"/>
    </location>
</feature>
<comment type="caution">
    <text evidence="2">The sequence shown here is derived from an EMBL/GenBank/DDBJ whole genome shotgun (WGS) entry which is preliminary data.</text>
</comment>
<dbReference type="EMBL" id="CAJNJA010007493">
    <property type="protein sequence ID" value="CAE7225421.1"/>
    <property type="molecule type" value="Genomic_DNA"/>
</dbReference>
<dbReference type="InterPro" id="IPR051272">
    <property type="entry name" value="RIO-type_Ser/Thr_kinase"/>
</dbReference>
<evidence type="ECO:0000313" key="2">
    <source>
        <dbReference type="EMBL" id="CAE7225421.1"/>
    </source>
</evidence>
<name>A0A812KK61_9DINO</name>
<feature type="compositionally biased region" description="Basic and acidic residues" evidence="1">
    <location>
        <begin position="99"/>
        <end position="125"/>
    </location>
</feature>
<dbReference type="OrthoDB" id="445032at2759"/>
<keyword evidence="3" id="KW-1185">Reference proteome</keyword>
<sequence length="148" mass="17026">MEAAENGDFQQEDEEDEVFIQTWIPSNLNQVSDQRFLDRELEKRQRGEEVLYERLLASDEPSVEDEPAPGEAKQIANNSESDDEPEDPDEAASGSELEEGAKNDGHRPDGMDKAEWKRKVKEEKREKRKDKVPKALKKKFRKQAAQGR</sequence>
<organism evidence="2 3">
    <name type="scientific">Symbiodinium necroappetens</name>
    <dbReference type="NCBI Taxonomy" id="1628268"/>
    <lineage>
        <taxon>Eukaryota</taxon>
        <taxon>Sar</taxon>
        <taxon>Alveolata</taxon>
        <taxon>Dinophyceae</taxon>
        <taxon>Suessiales</taxon>
        <taxon>Symbiodiniaceae</taxon>
        <taxon>Symbiodinium</taxon>
    </lineage>
</organism>
<dbReference type="Proteomes" id="UP000601435">
    <property type="component" value="Unassembled WGS sequence"/>
</dbReference>
<accession>A0A812KK61</accession>
<feature type="compositionally biased region" description="Basic residues" evidence="1">
    <location>
        <begin position="126"/>
        <end position="142"/>
    </location>
</feature>
<proteinExistence type="predicted"/>
<dbReference type="PANTHER" id="PTHR45723">
    <property type="entry name" value="SERINE/THREONINE-PROTEIN KINASE RIO1"/>
    <property type="match status" value="1"/>
</dbReference>
<evidence type="ECO:0000256" key="1">
    <source>
        <dbReference type="SAM" id="MobiDB-lite"/>
    </source>
</evidence>
<feature type="region of interest" description="Disordered" evidence="1">
    <location>
        <begin position="47"/>
        <end position="148"/>
    </location>
</feature>
<dbReference type="AlphaFoldDB" id="A0A812KK61"/>